<evidence type="ECO:0000256" key="9">
    <source>
        <dbReference type="ARBA" id="ARBA00023141"/>
    </source>
</evidence>
<evidence type="ECO:0000313" key="12">
    <source>
        <dbReference type="EMBL" id="AIS52754.1"/>
    </source>
</evidence>
<dbReference type="GO" id="GO:0004107">
    <property type="term" value="F:chorismate synthase activity"/>
    <property type="evidence" value="ECO:0007669"/>
    <property type="project" value="UniProtKB-UniRule"/>
</dbReference>
<keyword evidence="7 11" id="KW-0274">FAD</keyword>
<evidence type="ECO:0000313" key="13">
    <source>
        <dbReference type="Proteomes" id="UP000029669"/>
    </source>
</evidence>
<dbReference type="PROSITE" id="PS00788">
    <property type="entry name" value="CHORISMATE_SYNTHASE_2"/>
    <property type="match status" value="1"/>
</dbReference>
<keyword evidence="5 11" id="KW-0285">Flavoprotein</keyword>
<evidence type="ECO:0000256" key="10">
    <source>
        <dbReference type="ARBA" id="ARBA00023239"/>
    </source>
</evidence>
<keyword evidence="8 11" id="KW-0521">NADP</keyword>
<dbReference type="Proteomes" id="UP000029669">
    <property type="component" value="Chromosome"/>
</dbReference>
<dbReference type="InterPro" id="IPR000453">
    <property type="entry name" value="Chorismate_synth"/>
</dbReference>
<protein>
    <recommendedName>
        <fullName evidence="3 11">Chorismate synthase</fullName>
        <shortName evidence="11">CS</shortName>
        <ecNumber evidence="3 11">4.2.3.5</ecNumber>
    </recommendedName>
    <alternativeName>
        <fullName evidence="11">5-enolpyruvylshikimate-3-phosphate phospholyase</fullName>
    </alternativeName>
</protein>
<dbReference type="GO" id="GO:0009073">
    <property type="term" value="P:aromatic amino acid family biosynthetic process"/>
    <property type="evidence" value="ECO:0007669"/>
    <property type="project" value="UniProtKB-KW"/>
</dbReference>
<evidence type="ECO:0000256" key="6">
    <source>
        <dbReference type="ARBA" id="ARBA00022643"/>
    </source>
</evidence>
<gene>
    <name evidence="11 12" type="primary">aroC</name>
    <name evidence="12" type="ORF">TKV_c15900</name>
</gene>
<dbReference type="EC" id="4.2.3.5" evidence="3 11"/>
<dbReference type="PANTHER" id="PTHR21085:SF0">
    <property type="entry name" value="CHORISMATE SYNTHASE"/>
    <property type="match status" value="1"/>
</dbReference>
<keyword evidence="4 11" id="KW-0028">Amino-acid biosynthesis</keyword>
<dbReference type="CDD" id="cd07304">
    <property type="entry name" value="Chorismate_synthase"/>
    <property type="match status" value="1"/>
</dbReference>
<dbReference type="SUPFAM" id="SSF103263">
    <property type="entry name" value="Chorismate synthase, AroC"/>
    <property type="match status" value="1"/>
</dbReference>
<dbReference type="Gene3D" id="3.60.150.10">
    <property type="entry name" value="Chorismate synthase AroC"/>
    <property type="match status" value="2"/>
</dbReference>
<keyword evidence="10 11" id="KW-0456">Lyase</keyword>
<comment type="catalytic activity">
    <reaction evidence="11">
        <text>5-O-(1-carboxyvinyl)-3-phosphoshikimate = chorismate + phosphate</text>
        <dbReference type="Rhea" id="RHEA:21020"/>
        <dbReference type="ChEBI" id="CHEBI:29748"/>
        <dbReference type="ChEBI" id="CHEBI:43474"/>
        <dbReference type="ChEBI" id="CHEBI:57701"/>
        <dbReference type="EC" id="4.2.3.5"/>
    </reaction>
</comment>
<dbReference type="GO" id="GO:0009423">
    <property type="term" value="P:chorismate biosynthetic process"/>
    <property type="evidence" value="ECO:0007669"/>
    <property type="project" value="UniProtKB-UniRule"/>
</dbReference>
<dbReference type="EMBL" id="CP009170">
    <property type="protein sequence ID" value="AIS52754.1"/>
    <property type="molecule type" value="Genomic_DNA"/>
</dbReference>
<evidence type="ECO:0000256" key="1">
    <source>
        <dbReference type="ARBA" id="ARBA00005044"/>
    </source>
</evidence>
<reference evidence="13" key="1">
    <citation type="journal article" date="2015" name="Genome Announc.">
        <title>Whole-Genome Sequences of 80 Environmental and Clinical Isolates of Burkholderia pseudomallei.</title>
        <authorList>
            <person name="Johnson S.L."/>
            <person name="Baker A.L."/>
            <person name="Chain P.S."/>
            <person name="Currie B.J."/>
            <person name="Daligault H.E."/>
            <person name="Davenport K.W."/>
            <person name="Davis C.B."/>
            <person name="Inglis T.J."/>
            <person name="Kaestli M."/>
            <person name="Koren S."/>
            <person name="Mayo M."/>
            <person name="Merritt A.J."/>
            <person name="Price E.P."/>
            <person name="Sarovich D.S."/>
            <person name="Warner J."/>
            <person name="Rosovitz M.J."/>
        </authorList>
    </citation>
    <scope>NUCLEOTIDE SEQUENCE [LARGE SCALE GENOMIC DNA]</scope>
    <source>
        <strain evidence="13">DSM 2030</strain>
    </source>
</reference>
<name>A0A097ASG8_THEKI</name>
<dbReference type="AlphaFoldDB" id="A0A097ASG8"/>
<dbReference type="UniPathway" id="UPA00053">
    <property type="reaction ID" value="UER00090"/>
</dbReference>
<evidence type="ECO:0000256" key="7">
    <source>
        <dbReference type="ARBA" id="ARBA00022827"/>
    </source>
</evidence>
<feature type="binding site" evidence="11">
    <location>
        <position position="299"/>
    </location>
    <ligand>
        <name>FMN</name>
        <dbReference type="ChEBI" id="CHEBI:58210"/>
    </ligand>
</feature>
<feature type="binding site" evidence="11">
    <location>
        <begin position="119"/>
        <end position="121"/>
    </location>
    <ligand>
        <name>FMN</name>
        <dbReference type="ChEBI" id="CHEBI:58210"/>
    </ligand>
</feature>
<evidence type="ECO:0000256" key="3">
    <source>
        <dbReference type="ARBA" id="ARBA00013036"/>
    </source>
</evidence>
<evidence type="ECO:0000256" key="11">
    <source>
        <dbReference type="HAMAP-Rule" id="MF_00300"/>
    </source>
</evidence>
<feature type="binding site" evidence="11">
    <location>
        <position position="258"/>
    </location>
    <ligand>
        <name>FMN</name>
        <dbReference type="ChEBI" id="CHEBI:58210"/>
    </ligand>
</feature>
<sequence>MRYITAGESHGEALIAIIEGLPSNLFIDVEFINNELKRRQGGYGRGGRMAIEKDEVHILSGVRHGKTIGAPLTLEIINRDYTNWKDKEIPPITRPRPGHADLAGAIKYNQRDLRNILERSSARETAARVAVGSVAKLLLKELNIFIKSKVLEIGGITVEEEWPKIIEAAKSKGDTLGGIIEIVIEGVPIGLGSHVQWDRKLDALLAYHVMSVQAIKAVEIGLGFEAARKPGSLVHDEIYYDEERGFYRKTNNAGGIEGGISNGNPIVIRAAMKPIPTLLKPLTSIDINTKEEVKAAYERSDVTAVEAAACVLEAVCAWVIADECLKKFGGDSIEELKKNYDAYLVYVKNF</sequence>
<dbReference type="HOGENOM" id="CLU_034547_2_0_9"/>
<comment type="subunit">
    <text evidence="11">Homotetramer.</text>
</comment>
<evidence type="ECO:0000256" key="2">
    <source>
        <dbReference type="ARBA" id="ARBA00008014"/>
    </source>
</evidence>
<feature type="binding site" evidence="11">
    <location>
        <position position="45"/>
    </location>
    <ligand>
        <name>NADP(+)</name>
        <dbReference type="ChEBI" id="CHEBI:58349"/>
    </ligand>
</feature>
<organism evidence="12 13">
    <name type="scientific">Thermoanaerobacter kivui</name>
    <name type="common">Acetogenium kivui</name>
    <dbReference type="NCBI Taxonomy" id="2325"/>
    <lineage>
        <taxon>Bacteria</taxon>
        <taxon>Bacillati</taxon>
        <taxon>Bacillota</taxon>
        <taxon>Clostridia</taxon>
        <taxon>Thermoanaerobacterales</taxon>
        <taxon>Thermoanaerobacteraceae</taxon>
        <taxon>Thermoanaerobacter</taxon>
    </lineage>
</organism>
<comment type="similarity">
    <text evidence="2 11">Belongs to the chorismate synthase family.</text>
</comment>
<dbReference type="RefSeq" id="WP_049685458.1">
    <property type="nucleotide sequence ID" value="NZ_CP009170.1"/>
</dbReference>
<dbReference type="InterPro" id="IPR035904">
    <property type="entry name" value="Chorismate_synth_AroC_sf"/>
</dbReference>
<dbReference type="Pfam" id="PF01264">
    <property type="entry name" value="Chorismate_synt"/>
    <property type="match status" value="1"/>
</dbReference>
<keyword evidence="13" id="KW-1185">Reference proteome</keyword>
<dbReference type="OrthoDB" id="9771806at2"/>
<dbReference type="GO" id="GO:0010181">
    <property type="term" value="F:FMN binding"/>
    <property type="evidence" value="ECO:0007669"/>
    <property type="project" value="TreeGrafter"/>
</dbReference>
<accession>A0A097ASG8</accession>
<dbReference type="PANTHER" id="PTHR21085">
    <property type="entry name" value="CHORISMATE SYNTHASE"/>
    <property type="match status" value="1"/>
</dbReference>
<dbReference type="KEGG" id="tki:TKV_c15900"/>
<dbReference type="HAMAP" id="MF_00300">
    <property type="entry name" value="Chorismate_synth"/>
    <property type="match status" value="1"/>
</dbReference>
<comment type="cofactor">
    <cofactor evidence="11">
        <name>FMNH2</name>
        <dbReference type="ChEBI" id="CHEBI:57618"/>
    </cofactor>
    <text evidence="11">Reduced FMN (FMNH(2)).</text>
</comment>
<dbReference type="PROSITE" id="PS00787">
    <property type="entry name" value="CHORISMATE_SYNTHASE_1"/>
    <property type="match status" value="1"/>
</dbReference>
<dbReference type="GO" id="GO:0008652">
    <property type="term" value="P:amino acid biosynthetic process"/>
    <property type="evidence" value="ECO:0007669"/>
    <property type="project" value="UniProtKB-KW"/>
</dbReference>
<evidence type="ECO:0000256" key="4">
    <source>
        <dbReference type="ARBA" id="ARBA00022605"/>
    </source>
</evidence>
<dbReference type="STRING" id="2325.TKV_c15900"/>
<comment type="function">
    <text evidence="11">Catalyzes the anti-1,4-elimination of the C-3 phosphate and the C-6 proR hydrogen from 5-enolpyruvylshikimate-3-phosphate (EPSP) to yield chorismate, which is the branch point compound that serves as the starting substrate for the three terminal pathways of aromatic amino acid biosynthesis. This reaction introduces a second double bond into the aromatic ring system.</text>
</comment>
<evidence type="ECO:0000256" key="8">
    <source>
        <dbReference type="ARBA" id="ARBA00022857"/>
    </source>
</evidence>
<feature type="binding site" evidence="11">
    <location>
        <begin position="273"/>
        <end position="277"/>
    </location>
    <ligand>
        <name>FMN</name>
        <dbReference type="ChEBI" id="CHEBI:58210"/>
    </ligand>
</feature>
<keyword evidence="9 11" id="KW-0057">Aromatic amino acid biosynthesis</keyword>
<dbReference type="PIRSF" id="PIRSF001456">
    <property type="entry name" value="Chorismate_synth"/>
    <property type="match status" value="1"/>
</dbReference>
<feature type="binding site" evidence="11">
    <location>
        <begin position="213"/>
        <end position="214"/>
    </location>
    <ligand>
        <name>FMN</name>
        <dbReference type="ChEBI" id="CHEBI:58210"/>
    </ligand>
</feature>
<dbReference type="GO" id="GO:0005829">
    <property type="term" value="C:cytosol"/>
    <property type="evidence" value="ECO:0007669"/>
    <property type="project" value="TreeGrafter"/>
</dbReference>
<proteinExistence type="inferred from homology"/>
<keyword evidence="6 11" id="KW-0288">FMN</keyword>
<dbReference type="InterPro" id="IPR020541">
    <property type="entry name" value="Chorismate_synthase_CS"/>
</dbReference>
<dbReference type="eggNOG" id="COG0082">
    <property type="taxonomic scope" value="Bacteria"/>
</dbReference>
<comment type="pathway">
    <text evidence="1 11">Metabolic intermediate biosynthesis; chorismate biosynthesis; chorismate from D-erythrose 4-phosphate and phosphoenolpyruvate: step 7/7.</text>
</comment>
<evidence type="ECO:0000256" key="5">
    <source>
        <dbReference type="ARBA" id="ARBA00022630"/>
    </source>
</evidence>
<feature type="binding site" evidence="11">
    <location>
        <position position="39"/>
    </location>
    <ligand>
        <name>NADP(+)</name>
        <dbReference type="ChEBI" id="CHEBI:58349"/>
    </ligand>
</feature>